<dbReference type="PANTHER" id="PTHR47354">
    <property type="entry name" value="NADH OXIDOREDUCTASE HCR"/>
    <property type="match status" value="1"/>
</dbReference>
<evidence type="ECO:0000259" key="8">
    <source>
        <dbReference type="PROSITE" id="PS51085"/>
    </source>
</evidence>
<evidence type="ECO:0000256" key="2">
    <source>
        <dbReference type="ARBA" id="ARBA00022630"/>
    </source>
</evidence>
<evidence type="ECO:0000313" key="10">
    <source>
        <dbReference type="EMBL" id="GAA4691072.1"/>
    </source>
</evidence>
<dbReference type="InterPro" id="IPR036010">
    <property type="entry name" value="2Fe-2S_ferredoxin-like_sf"/>
</dbReference>
<dbReference type="CDD" id="cd06185">
    <property type="entry name" value="PDR_like"/>
    <property type="match status" value="1"/>
</dbReference>
<keyword evidence="7" id="KW-0411">Iron-sulfur</keyword>
<dbReference type="Proteomes" id="UP001500325">
    <property type="component" value="Unassembled WGS sequence"/>
</dbReference>
<dbReference type="EMBL" id="BAABIC010000009">
    <property type="protein sequence ID" value="GAA4691072.1"/>
    <property type="molecule type" value="Genomic_DNA"/>
</dbReference>
<dbReference type="CDD" id="cd00207">
    <property type="entry name" value="fer2"/>
    <property type="match status" value="1"/>
</dbReference>
<comment type="cofactor">
    <cofactor evidence="1">
        <name>FAD</name>
        <dbReference type="ChEBI" id="CHEBI:57692"/>
    </cofactor>
</comment>
<dbReference type="InterPro" id="IPR001433">
    <property type="entry name" value="OxRdtase_FAD/NAD-bd"/>
</dbReference>
<organism evidence="10 11">
    <name type="scientific">Pseudonocardia yuanmonensis</name>
    <dbReference type="NCBI Taxonomy" id="1095914"/>
    <lineage>
        <taxon>Bacteria</taxon>
        <taxon>Bacillati</taxon>
        <taxon>Actinomycetota</taxon>
        <taxon>Actinomycetes</taxon>
        <taxon>Pseudonocardiales</taxon>
        <taxon>Pseudonocardiaceae</taxon>
        <taxon>Pseudonocardia</taxon>
    </lineage>
</organism>
<dbReference type="InterPro" id="IPR012675">
    <property type="entry name" value="Beta-grasp_dom_sf"/>
</dbReference>
<keyword evidence="3" id="KW-0001">2Fe-2S</keyword>
<dbReference type="PROSITE" id="PS51085">
    <property type="entry name" value="2FE2S_FER_2"/>
    <property type="match status" value="1"/>
</dbReference>
<keyword evidence="4" id="KW-0479">Metal-binding</keyword>
<evidence type="ECO:0000256" key="7">
    <source>
        <dbReference type="ARBA" id="ARBA00023014"/>
    </source>
</evidence>
<dbReference type="InterPro" id="IPR006058">
    <property type="entry name" value="2Fe2S_fd_BS"/>
</dbReference>
<dbReference type="PRINTS" id="PR00409">
    <property type="entry name" value="PHDIOXRDTASE"/>
</dbReference>
<dbReference type="Gene3D" id="3.10.20.30">
    <property type="match status" value="1"/>
</dbReference>
<feature type="domain" description="2Fe-2S ferredoxin-type" evidence="8">
    <location>
        <begin position="230"/>
        <end position="315"/>
    </location>
</feature>
<keyword evidence="5" id="KW-0560">Oxidoreductase</keyword>
<dbReference type="Pfam" id="PF00175">
    <property type="entry name" value="NAD_binding_1"/>
    <property type="match status" value="1"/>
</dbReference>
<name>A0ABP8WNP9_9PSEU</name>
<evidence type="ECO:0000313" key="11">
    <source>
        <dbReference type="Proteomes" id="UP001500325"/>
    </source>
</evidence>
<feature type="domain" description="FAD-binding FR-type" evidence="9">
    <location>
        <begin position="3"/>
        <end position="104"/>
    </location>
</feature>
<protein>
    <submittedName>
        <fullName evidence="10">PDR/VanB family oxidoreductase</fullName>
    </submittedName>
</protein>
<evidence type="ECO:0000259" key="9">
    <source>
        <dbReference type="PROSITE" id="PS51384"/>
    </source>
</evidence>
<keyword evidence="6" id="KW-0408">Iron</keyword>
<comment type="caution">
    <text evidence="10">The sequence shown here is derived from an EMBL/GenBank/DDBJ whole genome shotgun (WGS) entry which is preliminary data.</text>
</comment>
<keyword evidence="2" id="KW-0285">Flavoprotein</keyword>
<dbReference type="InterPro" id="IPR017927">
    <property type="entry name" value="FAD-bd_FR_type"/>
</dbReference>
<accession>A0ABP8WNP9</accession>
<gene>
    <name evidence="10" type="ORF">GCM10023215_29890</name>
</gene>
<evidence type="ECO:0000256" key="4">
    <source>
        <dbReference type="ARBA" id="ARBA00022723"/>
    </source>
</evidence>
<evidence type="ECO:0000256" key="1">
    <source>
        <dbReference type="ARBA" id="ARBA00001974"/>
    </source>
</evidence>
<dbReference type="InterPro" id="IPR017938">
    <property type="entry name" value="Riboflavin_synthase-like_b-brl"/>
</dbReference>
<dbReference type="Pfam" id="PF00111">
    <property type="entry name" value="Fer2"/>
    <property type="match status" value="1"/>
</dbReference>
<dbReference type="SUPFAM" id="SSF54292">
    <property type="entry name" value="2Fe-2S ferredoxin-like"/>
    <property type="match status" value="1"/>
</dbReference>
<evidence type="ECO:0000256" key="5">
    <source>
        <dbReference type="ARBA" id="ARBA00023002"/>
    </source>
</evidence>
<proteinExistence type="predicted"/>
<evidence type="ECO:0000256" key="6">
    <source>
        <dbReference type="ARBA" id="ARBA00023004"/>
    </source>
</evidence>
<dbReference type="PROSITE" id="PS51384">
    <property type="entry name" value="FAD_FR"/>
    <property type="match status" value="1"/>
</dbReference>
<dbReference type="Gene3D" id="2.40.30.10">
    <property type="entry name" value="Translation factors"/>
    <property type="match status" value="1"/>
</dbReference>
<dbReference type="PROSITE" id="PS00197">
    <property type="entry name" value="2FE2S_FER_1"/>
    <property type="match status" value="1"/>
</dbReference>
<dbReference type="PANTHER" id="PTHR47354:SF1">
    <property type="entry name" value="CARNITINE MONOOXYGENASE REDUCTASE SUBUNIT"/>
    <property type="match status" value="1"/>
</dbReference>
<evidence type="ECO:0000256" key="3">
    <source>
        <dbReference type="ARBA" id="ARBA00022714"/>
    </source>
</evidence>
<dbReference type="InterPro" id="IPR001041">
    <property type="entry name" value="2Fe-2S_ferredoxin-type"/>
</dbReference>
<dbReference type="SUPFAM" id="SSF52343">
    <property type="entry name" value="Ferredoxin reductase-like, C-terminal NADP-linked domain"/>
    <property type="match status" value="1"/>
</dbReference>
<keyword evidence="11" id="KW-1185">Reference proteome</keyword>
<reference evidence="11" key="1">
    <citation type="journal article" date="2019" name="Int. J. Syst. Evol. Microbiol.">
        <title>The Global Catalogue of Microorganisms (GCM) 10K type strain sequencing project: providing services to taxonomists for standard genome sequencing and annotation.</title>
        <authorList>
            <consortium name="The Broad Institute Genomics Platform"/>
            <consortium name="The Broad Institute Genome Sequencing Center for Infectious Disease"/>
            <person name="Wu L."/>
            <person name="Ma J."/>
        </authorList>
    </citation>
    <scope>NUCLEOTIDE SEQUENCE [LARGE SCALE GENOMIC DNA]</scope>
    <source>
        <strain evidence="11">JCM 18055</strain>
    </source>
</reference>
<sequence length="315" mass="33687">MTLDTIDLVVRDKEAVADGVVLLTLGRAEGGGLPAWEPGAHIDLRLGEVTRQYSLCSSPTATEHYQVAVLREPASRGGSSYVHDRLAPGDRLVASGPRNHFALVEAKRYVFIAGGIGITPILPMVEVAEQAGAEWTLLYGGRSASTMAFTQRLTRFGADRVRLHPQDQHGLLDLSELLAAPQPDTAVYCCGPEPLLKAVETHCASWAAGALHLERFAPADGATDGPTTSFDVEFAQSGVTLTIPANRSIVAVAEDAGVPVVYSCEEGTCGVCETPVLEGEPDHRDSVLTEQERRKKTCMMICVSRARTARLVLDA</sequence>
<dbReference type="SUPFAM" id="SSF63380">
    <property type="entry name" value="Riboflavin synthase domain-like"/>
    <property type="match status" value="1"/>
</dbReference>
<dbReference type="InterPro" id="IPR050415">
    <property type="entry name" value="MRET"/>
</dbReference>
<dbReference type="InterPro" id="IPR039261">
    <property type="entry name" value="FNR_nucleotide-bd"/>
</dbReference>
<dbReference type="RefSeq" id="WP_345381104.1">
    <property type="nucleotide sequence ID" value="NZ_BAABIC010000009.1"/>
</dbReference>
<dbReference type="Gene3D" id="3.40.50.80">
    <property type="entry name" value="Nucleotide-binding domain of ferredoxin-NADP reductase (FNR) module"/>
    <property type="match status" value="1"/>
</dbReference>